<name>A0A5M3WE60_9ACTN</name>
<comment type="caution">
    <text evidence="1">The sequence shown here is derived from an EMBL/GenBank/DDBJ whole genome shotgun (WGS) entry which is preliminary data.</text>
</comment>
<protein>
    <submittedName>
        <fullName evidence="1">Uncharacterized protein</fullName>
    </submittedName>
</protein>
<proteinExistence type="predicted"/>
<organism evidence="1 2">
    <name type="scientific">Acrocarpospora macrocephala</name>
    <dbReference type="NCBI Taxonomy" id="150177"/>
    <lineage>
        <taxon>Bacteria</taxon>
        <taxon>Bacillati</taxon>
        <taxon>Actinomycetota</taxon>
        <taxon>Actinomycetes</taxon>
        <taxon>Streptosporangiales</taxon>
        <taxon>Streptosporangiaceae</taxon>
        <taxon>Acrocarpospora</taxon>
    </lineage>
</organism>
<keyword evidence="2" id="KW-1185">Reference proteome</keyword>
<dbReference type="AlphaFoldDB" id="A0A5M3WE60"/>
<dbReference type="EMBL" id="BLAE01000006">
    <property type="protein sequence ID" value="GES07375.1"/>
    <property type="molecule type" value="Genomic_DNA"/>
</dbReference>
<reference evidence="1 2" key="1">
    <citation type="submission" date="2019-10" db="EMBL/GenBank/DDBJ databases">
        <title>Whole genome shotgun sequence of Acrocarpospora macrocephala NBRC 16266.</title>
        <authorList>
            <person name="Ichikawa N."/>
            <person name="Kimura A."/>
            <person name="Kitahashi Y."/>
            <person name="Komaki H."/>
            <person name="Oguchi A."/>
        </authorList>
    </citation>
    <scope>NUCLEOTIDE SEQUENCE [LARGE SCALE GENOMIC DNA]</scope>
    <source>
        <strain evidence="1 2">NBRC 16266</strain>
    </source>
</reference>
<accession>A0A5M3WE60</accession>
<gene>
    <name evidence="1" type="ORF">Amac_009700</name>
</gene>
<evidence type="ECO:0000313" key="2">
    <source>
        <dbReference type="Proteomes" id="UP000331127"/>
    </source>
</evidence>
<evidence type="ECO:0000313" key="1">
    <source>
        <dbReference type="EMBL" id="GES07375.1"/>
    </source>
</evidence>
<sequence>MDMTRWIDTGMDAPDGHAWRRPAPDDCPDCDCCTAALCEGGRKSVFGCAFLLSQADKADKAIWDRVSKCPCSSAEKSGTMAHALAEHRAEQEKV</sequence>
<dbReference type="Proteomes" id="UP000331127">
    <property type="component" value="Unassembled WGS sequence"/>
</dbReference>